<evidence type="ECO:0000313" key="2">
    <source>
        <dbReference type="EMBL" id="KAF4033731.1"/>
    </source>
</evidence>
<comment type="caution">
    <text evidence="2">The sequence shown here is derived from an EMBL/GenBank/DDBJ whole genome shotgun (WGS) entry which is preliminary data.</text>
</comment>
<sequence length="140" mass="15017">MRWIRVWLVSALFVDVPAALVQVNRQVYAELQRVAPGNPGSADALVSWSALDNALEASGGTASVEAYEVQYAVSGSGVWQSLGDSLTGFRVDLGAQATEHVPKQLVQTMASPSTMGISDLACRMKAPVRVSWADELLLVW</sequence>
<proteinExistence type="predicted"/>
<dbReference type="Proteomes" id="UP000602510">
    <property type="component" value="Unassembled WGS sequence"/>
</dbReference>
<dbReference type="EMBL" id="WSZM01000410">
    <property type="protein sequence ID" value="KAF4033731.1"/>
    <property type="molecule type" value="Genomic_DNA"/>
</dbReference>
<accession>A0A833T4L5</accession>
<protein>
    <recommendedName>
        <fullName evidence="4">Secreted RxLR effector peptide protein</fullName>
    </recommendedName>
</protein>
<feature type="signal peptide" evidence="1">
    <location>
        <begin position="1"/>
        <end position="19"/>
    </location>
</feature>
<keyword evidence="3" id="KW-1185">Reference proteome</keyword>
<evidence type="ECO:0008006" key="4">
    <source>
        <dbReference type="Google" id="ProtNLM"/>
    </source>
</evidence>
<feature type="chain" id="PRO_5032394002" description="Secreted RxLR effector peptide protein" evidence="1">
    <location>
        <begin position="20"/>
        <end position="140"/>
    </location>
</feature>
<reference evidence="2" key="1">
    <citation type="submission" date="2020-04" db="EMBL/GenBank/DDBJ databases">
        <title>Hybrid Assembly of Korean Phytophthora infestans isolates.</title>
        <authorList>
            <person name="Prokchorchik M."/>
            <person name="Lee Y."/>
            <person name="Seo J."/>
            <person name="Cho J.-H."/>
            <person name="Park Y.-E."/>
            <person name="Jang D.-C."/>
            <person name="Im J.-S."/>
            <person name="Choi J.-G."/>
            <person name="Park H.-J."/>
            <person name="Lee G.-B."/>
            <person name="Lee Y.-G."/>
            <person name="Hong S.-Y."/>
            <person name="Cho K."/>
            <person name="Sohn K.H."/>
        </authorList>
    </citation>
    <scope>NUCLEOTIDE SEQUENCE</scope>
    <source>
        <strain evidence="2">KR_1_A1</strain>
    </source>
</reference>
<keyword evidence="1" id="KW-0732">Signal</keyword>
<gene>
    <name evidence="2" type="ORF">GN244_ATG14366</name>
</gene>
<evidence type="ECO:0000313" key="3">
    <source>
        <dbReference type="Proteomes" id="UP000602510"/>
    </source>
</evidence>
<evidence type="ECO:0000256" key="1">
    <source>
        <dbReference type="SAM" id="SignalP"/>
    </source>
</evidence>
<name>A0A833T4L5_PHYIN</name>
<dbReference type="AlphaFoldDB" id="A0A833T4L5"/>
<organism evidence="2 3">
    <name type="scientific">Phytophthora infestans</name>
    <name type="common">Potato late blight agent</name>
    <name type="synonym">Botrytis infestans</name>
    <dbReference type="NCBI Taxonomy" id="4787"/>
    <lineage>
        <taxon>Eukaryota</taxon>
        <taxon>Sar</taxon>
        <taxon>Stramenopiles</taxon>
        <taxon>Oomycota</taxon>
        <taxon>Peronosporomycetes</taxon>
        <taxon>Peronosporales</taxon>
        <taxon>Peronosporaceae</taxon>
        <taxon>Phytophthora</taxon>
    </lineage>
</organism>